<evidence type="ECO:0000313" key="1">
    <source>
        <dbReference type="EMBL" id="PNF31592.1"/>
    </source>
</evidence>
<accession>A0A2J7QSM5</accession>
<sequence>MYQPVVSGGVWTRTNFSPMSQLTCLVRRVVMVIESGSDRAEQRTVATDSKNWQ</sequence>
<evidence type="ECO:0000313" key="2">
    <source>
        <dbReference type="Proteomes" id="UP000235965"/>
    </source>
</evidence>
<reference evidence="1 2" key="1">
    <citation type="submission" date="2017-12" db="EMBL/GenBank/DDBJ databases">
        <title>Hemimetabolous genomes reveal molecular basis of termite eusociality.</title>
        <authorList>
            <person name="Harrison M.C."/>
            <person name="Jongepier E."/>
            <person name="Robertson H.M."/>
            <person name="Arning N."/>
            <person name="Bitard-Feildel T."/>
            <person name="Chao H."/>
            <person name="Childers C.P."/>
            <person name="Dinh H."/>
            <person name="Doddapaneni H."/>
            <person name="Dugan S."/>
            <person name="Gowin J."/>
            <person name="Greiner C."/>
            <person name="Han Y."/>
            <person name="Hu H."/>
            <person name="Hughes D.S.T."/>
            <person name="Huylmans A.-K."/>
            <person name="Kemena C."/>
            <person name="Kremer L.P.M."/>
            <person name="Lee S.L."/>
            <person name="Lopez-Ezquerra A."/>
            <person name="Mallet L."/>
            <person name="Monroy-Kuhn J.M."/>
            <person name="Moser A."/>
            <person name="Murali S.C."/>
            <person name="Muzny D.M."/>
            <person name="Otani S."/>
            <person name="Piulachs M.-D."/>
            <person name="Poelchau M."/>
            <person name="Qu J."/>
            <person name="Schaub F."/>
            <person name="Wada-Katsumata A."/>
            <person name="Worley K.C."/>
            <person name="Xie Q."/>
            <person name="Ylla G."/>
            <person name="Poulsen M."/>
            <person name="Gibbs R.A."/>
            <person name="Schal C."/>
            <person name="Richards S."/>
            <person name="Belles X."/>
            <person name="Korb J."/>
            <person name="Bornberg-Bauer E."/>
        </authorList>
    </citation>
    <scope>NUCLEOTIDE SEQUENCE [LARGE SCALE GENOMIC DNA]</scope>
    <source>
        <tissue evidence="1">Whole body</tissue>
    </source>
</reference>
<dbReference type="AlphaFoldDB" id="A0A2J7QSM5"/>
<name>A0A2J7QSM5_9NEOP</name>
<organism evidence="1 2">
    <name type="scientific">Cryptotermes secundus</name>
    <dbReference type="NCBI Taxonomy" id="105785"/>
    <lineage>
        <taxon>Eukaryota</taxon>
        <taxon>Metazoa</taxon>
        <taxon>Ecdysozoa</taxon>
        <taxon>Arthropoda</taxon>
        <taxon>Hexapoda</taxon>
        <taxon>Insecta</taxon>
        <taxon>Pterygota</taxon>
        <taxon>Neoptera</taxon>
        <taxon>Polyneoptera</taxon>
        <taxon>Dictyoptera</taxon>
        <taxon>Blattodea</taxon>
        <taxon>Blattoidea</taxon>
        <taxon>Termitoidae</taxon>
        <taxon>Kalotermitidae</taxon>
        <taxon>Cryptotermitinae</taxon>
        <taxon>Cryptotermes</taxon>
    </lineage>
</organism>
<gene>
    <name evidence="1" type="ORF">B7P43_G18370</name>
</gene>
<dbReference type="InParanoid" id="A0A2J7QSM5"/>
<dbReference type="EMBL" id="NEVH01011502">
    <property type="protein sequence ID" value="PNF31592.1"/>
    <property type="molecule type" value="Genomic_DNA"/>
</dbReference>
<keyword evidence="2" id="KW-1185">Reference proteome</keyword>
<comment type="caution">
    <text evidence="1">The sequence shown here is derived from an EMBL/GenBank/DDBJ whole genome shotgun (WGS) entry which is preliminary data.</text>
</comment>
<dbReference type="Proteomes" id="UP000235965">
    <property type="component" value="Unassembled WGS sequence"/>
</dbReference>
<proteinExistence type="predicted"/>
<protein>
    <submittedName>
        <fullName evidence="1">Uncharacterized protein</fullName>
    </submittedName>
</protein>